<sequence length="381" mass="41987">MSASGDFGPAPPGVDLSENQNGMILGGVIILTIIGTVAVALRVVARMKAKDFEFFVDDYLIIGALAFSWGTAICSVASIPYGNGKHLQALTFYEFKKLWQILFAYVMIYATAVTCTKASIVLFYRRIFNLKWSAYVCMFFAIGYWITVIVTINVACRPLQYFWNQYVDPTAKGVCIDVPKFFFANGIAAMLIDVLILCVPIPVIWGLQMPTSQKLAVSGIFLLGSFACVASIVRIITLEQNVKSDDPTWTISPVFVWSCVEPFIGIVCACLPTFAPFFRRWWSAVRTGRSSGSARMKGSDQTPEANSAFSLGRNKLGWGRLSPSTAHQSKLDHGDEVQLTNKISGPGSMRTKASDEDMGDPMAAITVREEVEVSWDHRNCI</sequence>
<accession>A0ACC2YEB2</accession>
<reference evidence="1" key="1">
    <citation type="submission" date="2022-10" db="EMBL/GenBank/DDBJ databases">
        <title>Culturing micro-colonial fungi from biological soil crusts in the Mojave desert and describing Neophaeococcomyces mojavensis, and introducing the new genera and species Taxawa tesnikishii.</title>
        <authorList>
            <person name="Kurbessoian T."/>
            <person name="Stajich J.E."/>
        </authorList>
    </citation>
    <scope>NUCLEOTIDE SEQUENCE</scope>
    <source>
        <strain evidence="1">JES_115</strain>
    </source>
</reference>
<organism evidence="1 2">
    <name type="scientific">Coniosporium tulheliwenetii</name>
    <dbReference type="NCBI Taxonomy" id="3383036"/>
    <lineage>
        <taxon>Eukaryota</taxon>
        <taxon>Fungi</taxon>
        <taxon>Dikarya</taxon>
        <taxon>Ascomycota</taxon>
        <taxon>Pezizomycotina</taxon>
        <taxon>Dothideomycetes</taxon>
        <taxon>Dothideomycetes incertae sedis</taxon>
        <taxon>Coniosporium</taxon>
    </lineage>
</organism>
<proteinExistence type="predicted"/>
<name>A0ACC2YEB2_9PEZI</name>
<protein>
    <submittedName>
        <fullName evidence="1">Uncharacterized protein</fullName>
    </submittedName>
</protein>
<keyword evidence="2" id="KW-1185">Reference proteome</keyword>
<dbReference type="EMBL" id="JAPDRP010000049">
    <property type="protein sequence ID" value="KAJ9633575.1"/>
    <property type="molecule type" value="Genomic_DNA"/>
</dbReference>
<dbReference type="Proteomes" id="UP001172680">
    <property type="component" value="Unassembled WGS sequence"/>
</dbReference>
<evidence type="ECO:0000313" key="2">
    <source>
        <dbReference type="Proteomes" id="UP001172680"/>
    </source>
</evidence>
<evidence type="ECO:0000313" key="1">
    <source>
        <dbReference type="EMBL" id="KAJ9633575.1"/>
    </source>
</evidence>
<gene>
    <name evidence="1" type="ORF">H2199_009301</name>
</gene>
<comment type="caution">
    <text evidence="1">The sequence shown here is derived from an EMBL/GenBank/DDBJ whole genome shotgun (WGS) entry which is preliminary data.</text>
</comment>